<name>A0AAD3XP14_NEPGR</name>
<evidence type="ECO:0000256" key="1">
    <source>
        <dbReference type="SAM" id="MobiDB-lite"/>
    </source>
</evidence>
<dbReference type="AlphaFoldDB" id="A0AAD3XP14"/>
<protein>
    <submittedName>
        <fullName evidence="2">Uncharacterized protein</fullName>
    </submittedName>
</protein>
<proteinExistence type="predicted"/>
<accession>A0AAD3XP14</accession>
<dbReference type="Proteomes" id="UP001279734">
    <property type="component" value="Unassembled WGS sequence"/>
</dbReference>
<sequence>MPSSLSPADGDGQEKGDVEQVLPAAEPLCDSLPLPISLLPEIEVCDPVSRPIVAAAAGSSVELKACLGQLDPAPCVLLVNSESQPLGVTSRESPELLVSLHLPDSKAASFVKDPLHLEGQHIPIYAGEVLDDVSSGMPSEAAVEDAPTAVSTPSPHAVQCDLVPDDDSACRIASNAARESVPDGSSSGSETAVQGMLLCGANASPSCHQGPPARWTDEELFARQAINGSYCCCYAYARPVGVVKQELGPVAGLDAGTSLRTVMLIPAMEVDLLEILWDLRYQLFAVSVGGFNPCCGAVISLPGGSWLAVVLALSS</sequence>
<evidence type="ECO:0000313" key="3">
    <source>
        <dbReference type="Proteomes" id="UP001279734"/>
    </source>
</evidence>
<organism evidence="2 3">
    <name type="scientific">Nepenthes gracilis</name>
    <name type="common">Slender pitcher plant</name>
    <dbReference type="NCBI Taxonomy" id="150966"/>
    <lineage>
        <taxon>Eukaryota</taxon>
        <taxon>Viridiplantae</taxon>
        <taxon>Streptophyta</taxon>
        <taxon>Embryophyta</taxon>
        <taxon>Tracheophyta</taxon>
        <taxon>Spermatophyta</taxon>
        <taxon>Magnoliopsida</taxon>
        <taxon>eudicotyledons</taxon>
        <taxon>Gunneridae</taxon>
        <taxon>Pentapetalae</taxon>
        <taxon>Caryophyllales</taxon>
        <taxon>Nepenthaceae</taxon>
        <taxon>Nepenthes</taxon>
    </lineage>
</organism>
<keyword evidence="3" id="KW-1185">Reference proteome</keyword>
<reference evidence="2" key="1">
    <citation type="submission" date="2023-05" db="EMBL/GenBank/DDBJ databases">
        <title>Nepenthes gracilis genome sequencing.</title>
        <authorList>
            <person name="Fukushima K."/>
        </authorList>
    </citation>
    <scope>NUCLEOTIDE SEQUENCE</scope>
    <source>
        <strain evidence="2">SING2019-196</strain>
    </source>
</reference>
<gene>
    <name evidence="2" type="ORF">Nepgr_013464</name>
</gene>
<evidence type="ECO:0000313" key="2">
    <source>
        <dbReference type="EMBL" id="GMH11623.1"/>
    </source>
</evidence>
<feature type="region of interest" description="Disordered" evidence="1">
    <location>
        <begin position="1"/>
        <end position="22"/>
    </location>
</feature>
<comment type="caution">
    <text evidence="2">The sequence shown here is derived from an EMBL/GenBank/DDBJ whole genome shotgun (WGS) entry which is preliminary data.</text>
</comment>
<dbReference type="EMBL" id="BSYO01000011">
    <property type="protein sequence ID" value="GMH11623.1"/>
    <property type="molecule type" value="Genomic_DNA"/>
</dbReference>